<reference evidence="3 8" key="3">
    <citation type="journal article" date="2019" name="Nat. Med.">
        <title>A library of human gut bacterial isolates paired with longitudinal multiomics data enables mechanistic microbiome research.</title>
        <authorList>
            <person name="Poyet M."/>
            <person name="Groussin M."/>
            <person name="Gibbons S.M."/>
            <person name="Avila-Pacheco J."/>
            <person name="Jiang X."/>
            <person name="Kearney S.M."/>
            <person name="Perrotta A.R."/>
            <person name="Berdy B."/>
            <person name="Zhao S."/>
            <person name="Lieberman T.D."/>
            <person name="Swanson P.K."/>
            <person name="Smith M."/>
            <person name="Roesemann S."/>
            <person name="Alexander J.E."/>
            <person name="Rich S.A."/>
            <person name="Livny J."/>
            <person name="Vlamakis H."/>
            <person name="Clish C."/>
            <person name="Bullock K."/>
            <person name="Deik A."/>
            <person name="Scott J."/>
            <person name="Pierce K.A."/>
            <person name="Xavier R.J."/>
            <person name="Alm E.J."/>
        </authorList>
    </citation>
    <scope>NUCLEOTIDE SEQUENCE [LARGE SCALE GENOMIC DNA]</scope>
    <source>
        <strain evidence="3 8">BIOML-A1</strain>
    </source>
</reference>
<dbReference type="RefSeq" id="WP_012740895.1">
    <property type="nucleotide sequence ID" value="NZ_CABIXW010000008.1"/>
</dbReference>
<evidence type="ECO:0000313" key="8">
    <source>
        <dbReference type="Proteomes" id="UP000481964"/>
    </source>
</evidence>
<dbReference type="Proteomes" id="UP000481964">
    <property type="component" value="Unassembled WGS sequence"/>
</dbReference>
<evidence type="ECO:0000313" key="2">
    <source>
        <dbReference type="EMBL" id="CUQ89888.1"/>
    </source>
</evidence>
<evidence type="ECO:0000313" key="5">
    <source>
        <dbReference type="Proteomes" id="UP000095621"/>
    </source>
</evidence>
<dbReference type="OrthoDB" id="9792756at2"/>
<gene>
    <name evidence="2" type="primary">tabA</name>
    <name evidence="1" type="synonym">tabA_1</name>
    <name evidence="4" type="ORF">DW811_10660</name>
    <name evidence="1" type="ORF">ERS852490_00620</name>
    <name evidence="2" type="ORF">ERS852492_02550</name>
    <name evidence="3" type="ORF">GKE48_04100</name>
</gene>
<dbReference type="Pfam" id="PF04074">
    <property type="entry name" value="DUF386"/>
    <property type="match status" value="1"/>
</dbReference>
<dbReference type="Proteomes" id="UP000284794">
    <property type="component" value="Unassembled WGS sequence"/>
</dbReference>
<protein>
    <submittedName>
        <fullName evidence="2">Toxin-antitoxin biofilm protein TabA</fullName>
    </submittedName>
    <submittedName>
        <fullName evidence="3">YhcH/YjgK/YiaL family protein</fullName>
    </submittedName>
</protein>
<evidence type="ECO:0000313" key="3">
    <source>
        <dbReference type="EMBL" id="MSC56637.1"/>
    </source>
</evidence>
<dbReference type="InterPro" id="IPR004375">
    <property type="entry name" value="NanQ/TabA/YiaL"/>
</dbReference>
<dbReference type="SUPFAM" id="SSF51197">
    <property type="entry name" value="Clavaminate synthase-like"/>
    <property type="match status" value="1"/>
</dbReference>
<dbReference type="EMBL" id="CZBU01000001">
    <property type="protein sequence ID" value="CUQ75626.1"/>
    <property type="molecule type" value="Genomic_DNA"/>
</dbReference>
<dbReference type="AlphaFoldDB" id="A0A174ZZD9"/>
<dbReference type="Proteomes" id="UP000095621">
    <property type="component" value="Unassembled WGS sequence"/>
</dbReference>
<proteinExistence type="predicted"/>
<organism evidence="2 6">
    <name type="scientific">Lachnospira eligens</name>
    <dbReference type="NCBI Taxonomy" id="39485"/>
    <lineage>
        <taxon>Bacteria</taxon>
        <taxon>Bacillati</taxon>
        <taxon>Bacillota</taxon>
        <taxon>Clostridia</taxon>
        <taxon>Lachnospirales</taxon>
        <taxon>Lachnospiraceae</taxon>
        <taxon>Lachnospira</taxon>
    </lineage>
</organism>
<dbReference type="NCBIfam" id="TIGR00022">
    <property type="entry name" value="YhcH/YjgK/YiaL family protein"/>
    <property type="match status" value="1"/>
</dbReference>
<dbReference type="PANTHER" id="PTHR34986">
    <property type="entry name" value="EVOLVED BETA-GALACTOSIDASE SUBUNIT BETA"/>
    <property type="match status" value="1"/>
</dbReference>
<evidence type="ECO:0000313" key="1">
    <source>
        <dbReference type="EMBL" id="CUQ75626.1"/>
    </source>
</evidence>
<evidence type="ECO:0000313" key="6">
    <source>
        <dbReference type="Proteomes" id="UP000095780"/>
    </source>
</evidence>
<dbReference type="GeneID" id="41357318"/>
<dbReference type="OMA" id="CLIKVLM"/>
<dbReference type="EMBL" id="QSIS01000015">
    <property type="protein sequence ID" value="RHD07082.1"/>
    <property type="molecule type" value="Genomic_DNA"/>
</dbReference>
<name>A0A174ZZD9_9FIRM</name>
<evidence type="ECO:0000313" key="4">
    <source>
        <dbReference type="EMBL" id="RHD07082.1"/>
    </source>
</evidence>
<dbReference type="EMBL" id="WKRD01000003">
    <property type="protein sequence ID" value="MSC56637.1"/>
    <property type="molecule type" value="Genomic_DNA"/>
</dbReference>
<accession>A0A174ZZD9</accession>
<dbReference type="Gene3D" id="2.60.120.370">
    <property type="entry name" value="YhcH/YjgK/YiaL"/>
    <property type="match status" value="1"/>
</dbReference>
<evidence type="ECO:0000313" key="7">
    <source>
        <dbReference type="Proteomes" id="UP000284794"/>
    </source>
</evidence>
<dbReference type="InterPro" id="IPR037012">
    <property type="entry name" value="NanQ/TabA/YiaL_sf"/>
</dbReference>
<dbReference type="PANTHER" id="PTHR34986:SF1">
    <property type="entry name" value="PROTEIN YIAL"/>
    <property type="match status" value="1"/>
</dbReference>
<dbReference type="Proteomes" id="UP000095780">
    <property type="component" value="Unassembled WGS sequence"/>
</dbReference>
<reference evidence="4 7" key="2">
    <citation type="submission" date="2018-08" db="EMBL/GenBank/DDBJ databases">
        <title>A genome reference for cultivated species of the human gut microbiota.</title>
        <authorList>
            <person name="Zou Y."/>
            <person name="Xue W."/>
            <person name="Luo G."/>
        </authorList>
    </citation>
    <scope>NUCLEOTIDE SEQUENCE [LARGE SCALE GENOMIC DNA]</scope>
    <source>
        <strain evidence="4 7">AM32-2AC</strain>
    </source>
</reference>
<sequence>MIYASLNAKKGNYQYPAAINTALEFLAKPETAELPVGRYELDGDNIFVLIQDQTTAPVENKRAESHRNYIDIQYLFTGKEVQGYAPLLPGVTGEEPAGKDNIFYETVENEQFVTLHPGEFTVYFTNDIHRPNCTMDEPVNIHKAVVKIKESLIK</sequence>
<dbReference type="EMBL" id="CZBV01000008">
    <property type="protein sequence ID" value="CUQ89888.1"/>
    <property type="molecule type" value="Genomic_DNA"/>
</dbReference>
<dbReference type="GO" id="GO:0005829">
    <property type="term" value="C:cytosol"/>
    <property type="evidence" value="ECO:0007669"/>
    <property type="project" value="TreeGrafter"/>
</dbReference>
<reference evidence="5 6" key="1">
    <citation type="submission" date="2015-09" db="EMBL/GenBank/DDBJ databases">
        <authorList>
            <consortium name="Pathogen Informatics"/>
        </authorList>
    </citation>
    <scope>NUCLEOTIDE SEQUENCE [LARGE SCALE GENOMIC DNA]</scope>
    <source>
        <strain evidence="1 5">2789STDY5834875</strain>
        <strain evidence="2 6">2789STDY5834878</strain>
    </source>
</reference>